<sequence>MDAPSNPLRGEAEVRIGDIEFRIAVTWSGLVRLSKAMNADGIETIYRRLFSFEPFAVACAVRALIVADDEDKASGLCARILRDDNISIADSDSWQVAVETAFTAHARGGSTRRDQRSAHEIAEDAVLGNPLSPF</sequence>
<organism evidence="1 2">
    <name type="scientific">Mycoplana rhizolycopersici</name>
    <dbReference type="NCBI Taxonomy" id="2746702"/>
    <lineage>
        <taxon>Bacteria</taxon>
        <taxon>Pseudomonadati</taxon>
        <taxon>Pseudomonadota</taxon>
        <taxon>Alphaproteobacteria</taxon>
        <taxon>Hyphomicrobiales</taxon>
        <taxon>Rhizobiaceae</taxon>
        <taxon>Mycoplana</taxon>
    </lineage>
</organism>
<keyword evidence="2" id="KW-1185">Reference proteome</keyword>
<proteinExistence type="predicted"/>
<comment type="caution">
    <text evidence="1">The sequence shown here is derived from an EMBL/GenBank/DDBJ whole genome shotgun (WGS) entry which is preliminary data.</text>
</comment>
<dbReference type="RefSeq" id="WP_176948477.1">
    <property type="nucleotide sequence ID" value="NZ_JABXYK010000002.1"/>
</dbReference>
<evidence type="ECO:0000313" key="1">
    <source>
        <dbReference type="EMBL" id="NVP54458.1"/>
    </source>
</evidence>
<evidence type="ECO:0000313" key="2">
    <source>
        <dbReference type="Proteomes" id="UP000659172"/>
    </source>
</evidence>
<protein>
    <submittedName>
        <fullName evidence="1">Uncharacterized protein</fullName>
    </submittedName>
</protein>
<name>A0ABX2Q9R9_9HYPH</name>
<dbReference type="Proteomes" id="UP000659172">
    <property type="component" value="Unassembled WGS sequence"/>
</dbReference>
<gene>
    <name evidence="1" type="ORF">HV823_04210</name>
</gene>
<reference evidence="1 2" key="1">
    <citation type="submission" date="2020-06" db="EMBL/GenBank/DDBJ databases">
        <title>Rhizobium sp.nov. isolated from the tomato plant.</title>
        <authorList>
            <person name="Thin K.K."/>
            <person name="Zhang X."/>
            <person name="He S."/>
        </authorList>
    </citation>
    <scope>NUCLEOTIDE SEQUENCE [LARGE SCALE GENOMIC DNA]</scope>
    <source>
        <strain evidence="1 2">DBTS2</strain>
    </source>
</reference>
<dbReference type="EMBL" id="JABXYK010000002">
    <property type="protein sequence ID" value="NVP54458.1"/>
    <property type="molecule type" value="Genomic_DNA"/>
</dbReference>
<accession>A0ABX2Q9R9</accession>